<dbReference type="GO" id="GO:0015677">
    <property type="term" value="P:copper ion import"/>
    <property type="evidence" value="ECO:0007669"/>
    <property type="project" value="TreeGrafter"/>
</dbReference>
<keyword evidence="5 11" id="KW-1133">Transmembrane helix</keyword>
<evidence type="ECO:0000256" key="11">
    <source>
        <dbReference type="SAM" id="Phobius"/>
    </source>
</evidence>
<dbReference type="Gene3D" id="3.40.50.80">
    <property type="entry name" value="Nucleotide-binding domain of ferredoxin-NADP reductase (FNR) module"/>
    <property type="match status" value="1"/>
</dbReference>
<comment type="subcellular location">
    <subcellularLocation>
        <location evidence="1">Membrane</location>
        <topology evidence="1">Multi-pass membrane protein</topology>
    </subcellularLocation>
</comment>
<gene>
    <name evidence="14" type="ORF">ATEG_10322</name>
</gene>
<dbReference type="AlphaFoldDB" id="Q0C7L2"/>
<dbReference type="Pfam" id="PF01794">
    <property type="entry name" value="Ferric_reduct"/>
    <property type="match status" value="1"/>
</dbReference>
<organism evidence="14 15">
    <name type="scientific">Aspergillus terreus (strain NIH 2624 / FGSC A1156)</name>
    <dbReference type="NCBI Taxonomy" id="341663"/>
    <lineage>
        <taxon>Eukaryota</taxon>
        <taxon>Fungi</taxon>
        <taxon>Dikarya</taxon>
        <taxon>Ascomycota</taxon>
        <taxon>Pezizomycotina</taxon>
        <taxon>Eurotiomycetes</taxon>
        <taxon>Eurotiomycetidae</taxon>
        <taxon>Eurotiales</taxon>
        <taxon>Aspergillaceae</taxon>
        <taxon>Aspergillus</taxon>
        <taxon>Aspergillus subgen. Circumdati</taxon>
    </lineage>
</organism>
<dbReference type="InterPro" id="IPR013130">
    <property type="entry name" value="Fe3_Rdtase_TM_dom"/>
</dbReference>
<dbReference type="STRING" id="341663.Q0C7L2"/>
<dbReference type="GeneID" id="4354715"/>
<dbReference type="GO" id="GO:0006879">
    <property type="term" value="P:intracellular iron ion homeostasis"/>
    <property type="evidence" value="ECO:0007669"/>
    <property type="project" value="TreeGrafter"/>
</dbReference>
<evidence type="ECO:0000256" key="8">
    <source>
        <dbReference type="ARBA" id="ARBA00023136"/>
    </source>
</evidence>
<evidence type="ECO:0000313" key="14">
    <source>
        <dbReference type="EMBL" id="EAU29319.1"/>
    </source>
</evidence>
<evidence type="ECO:0000256" key="1">
    <source>
        <dbReference type="ARBA" id="ARBA00004141"/>
    </source>
</evidence>
<keyword evidence="7" id="KW-0406">Ion transport</keyword>
<evidence type="ECO:0000256" key="6">
    <source>
        <dbReference type="ARBA" id="ARBA00023002"/>
    </source>
</evidence>
<dbReference type="InterPro" id="IPR017927">
    <property type="entry name" value="FAD-bd_FR_type"/>
</dbReference>
<dbReference type="InterPro" id="IPR039261">
    <property type="entry name" value="FNR_nucleotide-bd"/>
</dbReference>
<evidence type="ECO:0000256" key="10">
    <source>
        <dbReference type="SAM" id="MobiDB-lite"/>
    </source>
</evidence>
<keyword evidence="12" id="KW-0732">Signal</keyword>
<feature type="chain" id="PRO_5004170025" description="FAD-binding FR-type domain-containing protein" evidence="12">
    <location>
        <begin position="19"/>
        <end position="757"/>
    </location>
</feature>
<dbReference type="EMBL" id="CH476610">
    <property type="protein sequence ID" value="EAU29319.1"/>
    <property type="molecule type" value="Genomic_DNA"/>
</dbReference>
<evidence type="ECO:0000259" key="13">
    <source>
        <dbReference type="PROSITE" id="PS51384"/>
    </source>
</evidence>
<dbReference type="GO" id="GO:0006826">
    <property type="term" value="P:iron ion transport"/>
    <property type="evidence" value="ECO:0007669"/>
    <property type="project" value="TreeGrafter"/>
</dbReference>
<evidence type="ECO:0000256" key="3">
    <source>
        <dbReference type="ARBA" id="ARBA00022448"/>
    </source>
</evidence>
<dbReference type="PANTHER" id="PTHR32361">
    <property type="entry name" value="FERRIC/CUPRIC REDUCTASE TRANSMEMBRANE COMPONENT"/>
    <property type="match status" value="1"/>
</dbReference>
<proteinExistence type="inferred from homology"/>
<dbReference type="GO" id="GO:0005886">
    <property type="term" value="C:plasma membrane"/>
    <property type="evidence" value="ECO:0007669"/>
    <property type="project" value="TreeGrafter"/>
</dbReference>
<dbReference type="Proteomes" id="UP000007963">
    <property type="component" value="Unassembled WGS sequence"/>
</dbReference>
<name>Q0C7L2_ASPTN</name>
<dbReference type="HOGENOM" id="CLU_010365_1_0_1"/>
<feature type="transmembrane region" description="Helical" evidence="11">
    <location>
        <begin position="156"/>
        <end position="178"/>
    </location>
</feature>
<dbReference type="PROSITE" id="PS51384">
    <property type="entry name" value="FAD_FR"/>
    <property type="match status" value="1"/>
</dbReference>
<evidence type="ECO:0000256" key="4">
    <source>
        <dbReference type="ARBA" id="ARBA00022692"/>
    </source>
</evidence>
<dbReference type="RefSeq" id="XP_001218670.1">
    <property type="nucleotide sequence ID" value="XM_001218669.1"/>
</dbReference>
<protein>
    <recommendedName>
        <fullName evidence="13">FAD-binding FR-type domain-containing protein</fullName>
    </recommendedName>
</protein>
<feature type="signal peptide" evidence="12">
    <location>
        <begin position="1"/>
        <end position="18"/>
    </location>
</feature>
<evidence type="ECO:0000256" key="7">
    <source>
        <dbReference type="ARBA" id="ARBA00023065"/>
    </source>
</evidence>
<keyword evidence="8 11" id="KW-0472">Membrane</keyword>
<dbReference type="InterPro" id="IPR013121">
    <property type="entry name" value="Fe_red_NAD-bd_6"/>
</dbReference>
<dbReference type="OMA" id="YDGWTRH"/>
<reference evidence="15" key="1">
    <citation type="submission" date="2005-09" db="EMBL/GenBank/DDBJ databases">
        <title>Annotation of the Aspergillus terreus NIH2624 genome.</title>
        <authorList>
            <person name="Birren B.W."/>
            <person name="Lander E.S."/>
            <person name="Galagan J.E."/>
            <person name="Nusbaum C."/>
            <person name="Devon K."/>
            <person name="Henn M."/>
            <person name="Ma L.-J."/>
            <person name="Jaffe D.B."/>
            <person name="Butler J."/>
            <person name="Alvarez P."/>
            <person name="Gnerre S."/>
            <person name="Grabherr M."/>
            <person name="Kleber M."/>
            <person name="Mauceli E.W."/>
            <person name="Brockman W."/>
            <person name="Rounsley S."/>
            <person name="Young S.K."/>
            <person name="LaButti K."/>
            <person name="Pushparaj V."/>
            <person name="DeCaprio D."/>
            <person name="Crawford M."/>
            <person name="Koehrsen M."/>
            <person name="Engels R."/>
            <person name="Montgomery P."/>
            <person name="Pearson M."/>
            <person name="Howarth C."/>
            <person name="Larson L."/>
            <person name="Luoma S."/>
            <person name="White J."/>
            <person name="Alvarado L."/>
            <person name="Kodira C.D."/>
            <person name="Zeng Q."/>
            <person name="Oleary S."/>
            <person name="Yandava C."/>
            <person name="Denning D.W."/>
            <person name="Nierman W.C."/>
            <person name="Milne T."/>
            <person name="Madden K."/>
        </authorList>
    </citation>
    <scope>NUCLEOTIDE SEQUENCE [LARGE SCALE GENOMIC DNA]</scope>
    <source>
        <strain evidence="15">NIH 2624 / FGSC A1156</strain>
    </source>
</reference>
<dbReference type="eggNOG" id="KOG0039">
    <property type="taxonomic scope" value="Eukaryota"/>
</dbReference>
<dbReference type="SFLD" id="SFLDS00052">
    <property type="entry name" value="Ferric_Reductase_Domain"/>
    <property type="match status" value="1"/>
</dbReference>
<feature type="transmembrane region" description="Helical" evidence="11">
    <location>
        <begin position="309"/>
        <end position="333"/>
    </location>
</feature>
<sequence>MRGPLWLFLYLYVLVAAASVIPQNQRCVTAVYTAYGYISFSGTPAKGSWNTRCQNSLEVTSIYAASDRYCSVPERQAGLSELEALCRQYAGVGLIPREHLAENLTDDAVRNMRVVEYLELSRRKPIASPVLISPAYYEVTFRTIDSWQFETWSHYAYGYAGYAFWMGIVAIGMFHRFIQHIVESRPRRSSNWCPLSYRYIYRWVQTHLLVPSPIPSRGRQFFWWTFATRAEALVVMLFWILSITFCAVDYRLSSGNIYWPDTSDQLLRYVADRTGILSFANFPLIWLFAGRNNIFLWATGWSFASFNIFHRHIAWIATIQGLVHTALYLVMFIQSRWKCLEKITKTISLLGYRWHDCHGPSPAIGNGLLPSEDIRVLPPPTYPFVGCNTGRMFLPSHTIIFEGQEYWFYLWPAVGIWGFDRLLRLIRIIYCNAHVNLNLGKGIPFTRSRATYDTVADVIRLEIFPGSLSLRPTPGQYYFVYQPFRLTGWESHPFTLGSWTYETAAAPATQSLVAKGDPDIDVSQVPLLSDSSSGSSGSLAEYDPKILKLVFWIRPFDGWTRHLRQQCTRSPDRKLETALLIEGPYGEPFPLSNYESVLLVVGGTGIAAAVPYIQDHLARCAEMSETAQPFTRDIHLVWTTRQEAFIQHVVTQDLGPVIRRSDFRASFYVTSGTEPDGASDRGLFHDSPSPPPQMNLNILRGRPNLQSLILSHAQEAQLSDSSAAVMVCGPPAMADEARSAVHSTMIRGYTGSWSHTY</sequence>
<feature type="region of interest" description="Disordered" evidence="10">
    <location>
        <begin position="672"/>
        <end position="692"/>
    </location>
</feature>
<feature type="transmembrane region" description="Helical" evidence="11">
    <location>
        <begin position="221"/>
        <end position="248"/>
    </location>
</feature>
<evidence type="ECO:0000256" key="12">
    <source>
        <dbReference type="SAM" id="SignalP"/>
    </source>
</evidence>
<dbReference type="InterPro" id="IPR051410">
    <property type="entry name" value="Ferric/Cupric_Reductase"/>
</dbReference>
<dbReference type="GO" id="GO:0000293">
    <property type="term" value="F:ferric-chelate reductase activity"/>
    <property type="evidence" value="ECO:0007669"/>
    <property type="project" value="TreeGrafter"/>
</dbReference>
<dbReference type="VEuPathDB" id="FungiDB:ATEG_10322"/>
<dbReference type="CDD" id="cd06186">
    <property type="entry name" value="NOX_Duox_like_FAD_NADP"/>
    <property type="match status" value="1"/>
</dbReference>
<dbReference type="OrthoDB" id="167398at2759"/>
<dbReference type="Pfam" id="PF08030">
    <property type="entry name" value="NAD_binding_6"/>
    <property type="match status" value="1"/>
</dbReference>
<keyword evidence="3" id="KW-0813">Transport</keyword>
<evidence type="ECO:0000256" key="9">
    <source>
        <dbReference type="ARBA" id="ARBA00023180"/>
    </source>
</evidence>
<evidence type="ECO:0000256" key="5">
    <source>
        <dbReference type="ARBA" id="ARBA00022989"/>
    </source>
</evidence>
<comment type="similarity">
    <text evidence="2">Belongs to the ferric reductase (FRE) family.</text>
</comment>
<feature type="domain" description="FAD-binding FR-type" evidence="13">
    <location>
        <begin position="440"/>
        <end position="591"/>
    </location>
</feature>
<keyword evidence="9" id="KW-0325">Glycoprotein</keyword>
<accession>Q0C7L2</accession>
<evidence type="ECO:0000313" key="15">
    <source>
        <dbReference type="Proteomes" id="UP000007963"/>
    </source>
</evidence>
<dbReference type="PANTHER" id="PTHR32361:SF9">
    <property type="entry name" value="FERRIC REDUCTASE TRANSMEMBRANE COMPONENT 3-RELATED"/>
    <property type="match status" value="1"/>
</dbReference>
<keyword evidence="4 11" id="KW-0812">Transmembrane</keyword>
<keyword evidence="6" id="KW-0560">Oxidoreductase</keyword>
<evidence type="ECO:0000256" key="2">
    <source>
        <dbReference type="ARBA" id="ARBA00006278"/>
    </source>
</evidence>
<dbReference type="SUPFAM" id="SSF52343">
    <property type="entry name" value="Ferredoxin reductase-like, C-terminal NADP-linked domain"/>
    <property type="match status" value="1"/>
</dbReference>